<protein>
    <submittedName>
        <fullName evidence="2">Os03g0229801 protein</fullName>
    </submittedName>
</protein>
<evidence type="ECO:0000313" key="2">
    <source>
        <dbReference type="EMBL" id="BAH92058.1"/>
    </source>
</evidence>
<dbReference type="Proteomes" id="UP000000763">
    <property type="component" value="Chromosome 3"/>
</dbReference>
<sequence length="132" mass="14920">MTSRETVVPRTHRSPPHRPWLLGERGGRRAREMAAPCCAVLLLAVHGRQEREGGDELPPHHHCCHHRHLARSACLASALPPDLRAQPPHCRQERKWGGHCRMRIRGDGKKGHREEMTCGPHMSVGPTIYFCV</sequence>
<accession>C7J0L0</accession>
<reference evidence="3" key="2">
    <citation type="journal article" date="2008" name="Nucleic Acids Res.">
        <title>The rice annotation project database (RAP-DB): 2008 update.</title>
        <authorList>
            <consortium name="The rice annotation project (RAP)"/>
        </authorList>
    </citation>
    <scope>GENOME REANNOTATION</scope>
    <source>
        <strain evidence="3">cv. Nipponbare</strain>
    </source>
</reference>
<dbReference type="AlphaFoldDB" id="C7J0L0"/>
<evidence type="ECO:0000313" key="3">
    <source>
        <dbReference type="Proteomes" id="UP000000763"/>
    </source>
</evidence>
<name>C7J0L0_ORYSJ</name>
<proteinExistence type="predicted"/>
<dbReference type="KEGG" id="dosa:Os03g0229801"/>
<gene>
    <name evidence="2" type="ordered locus">Os03g0229801</name>
</gene>
<organism evidence="2 3">
    <name type="scientific">Oryza sativa subsp. japonica</name>
    <name type="common">Rice</name>
    <dbReference type="NCBI Taxonomy" id="39947"/>
    <lineage>
        <taxon>Eukaryota</taxon>
        <taxon>Viridiplantae</taxon>
        <taxon>Streptophyta</taxon>
        <taxon>Embryophyta</taxon>
        <taxon>Tracheophyta</taxon>
        <taxon>Spermatophyta</taxon>
        <taxon>Magnoliopsida</taxon>
        <taxon>Liliopsida</taxon>
        <taxon>Poales</taxon>
        <taxon>Poaceae</taxon>
        <taxon>BOP clade</taxon>
        <taxon>Oryzoideae</taxon>
        <taxon>Oryzeae</taxon>
        <taxon>Oryzinae</taxon>
        <taxon>Oryza</taxon>
        <taxon>Oryza sativa</taxon>
    </lineage>
</organism>
<dbReference type="EMBL" id="AP008209">
    <property type="protein sequence ID" value="BAH92058.1"/>
    <property type="molecule type" value="Genomic_DNA"/>
</dbReference>
<feature type="region of interest" description="Disordered" evidence="1">
    <location>
        <begin position="1"/>
        <end position="23"/>
    </location>
</feature>
<reference evidence="2 3" key="1">
    <citation type="journal article" date="2005" name="Nature">
        <title>The map-based sequence of the rice genome.</title>
        <authorList>
            <consortium name="International rice genome sequencing project (IRGSP)"/>
            <person name="Matsumoto T."/>
            <person name="Wu J."/>
            <person name="Kanamori H."/>
            <person name="Katayose Y."/>
            <person name="Fujisawa M."/>
            <person name="Namiki N."/>
            <person name="Mizuno H."/>
            <person name="Yamamoto K."/>
            <person name="Antonio B.A."/>
            <person name="Baba T."/>
            <person name="Sakata K."/>
            <person name="Nagamura Y."/>
            <person name="Aoki H."/>
            <person name="Arikawa K."/>
            <person name="Arita K."/>
            <person name="Bito T."/>
            <person name="Chiden Y."/>
            <person name="Fujitsuka N."/>
            <person name="Fukunaka R."/>
            <person name="Hamada M."/>
            <person name="Harada C."/>
            <person name="Hayashi A."/>
            <person name="Hijishita S."/>
            <person name="Honda M."/>
            <person name="Hosokawa S."/>
            <person name="Ichikawa Y."/>
            <person name="Idonuma A."/>
            <person name="Iijima M."/>
            <person name="Ikeda M."/>
            <person name="Ikeno M."/>
            <person name="Ito K."/>
            <person name="Ito S."/>
            <person name="Ito T."/>
            <person name="Ito Y."/>
            <person name="Ito Y."/>
            <person name="Iwabuchi A."/>
            <person name="Kamiya K."/>
            <person name="Karasawa W."/>
            <person name="Kurita K."/>
            <person name="Katagiri S."/>
            <person name="Kikuta A."/>
            <person name="Kobayashi H."/>
            <person name="Kobayashi N."/>
            <person name="Machita K."/>
            <person name="Maehara T."/>
            <person name="Masukawa M."/>
            <person name="Mizubayashi T."/>
            <person name="Mukai Y."/>
            <person name="Nagasaki H."/>
            <person name="Nagata Y."/>
            <person name="Naito S."/>
            <person name="Nakashima M."/>
            <person name="Nakama Y."/>
            <person name="Nakamichi Y."/>
            <person name="Nakamura M."/>
            <person name="Meguro A."/>
            <person name="Negishi M."/>
            <person name="Ohta I."/>
            <person name="Ohta T."/>
            <person name="Okamoto M."/>
            <person name="Ono N."/>
            <person name="Saji S."/>
            <person name="Sakaguchi M."/>
            <person name="Sakai K."/>
            <person name="Shibata M."/>
            <person name="Shimokawa T."/>
            <person name="Song J."/>
            <person name="Takazaki Y."/>
            <person name="Terasawa K."/>
            <person name="Tsugane M."/>
            <person name="Tsuji K."/>
            <person name="Ueda S."/>
            <person name="Waki K."/>
            <person name="Yamagata H."/>
            <person name="Yamamoto M."/>
            <person name="Yamamoto S."/>
            <person name="Yamane H."/>
            <person name="Yoshiki S."/>
            <person name="Yoshihara R."/>
            <person name="Yukawa K."/>
            <person name="Zhong H."/>
            <person name="Yano M."/>
            <person name="Yuan Q."/>
            <person name="Ouyang S."/>
            <person name="Liu J."/>
            <person name="Jones K.M."/>
            <person name="Gansberger K."/>
            <person name="Moffat K."/>
            <person name="Hill J."/>
            <person name="Bera J."/>
            <person name="Fadrosh D."/>
            <person name="Jin S."/>
            <person name="Johri S."/>
            <person name="Kim M."/>
            <person name="Overton L."/>
            <person name="Reardon M."/>
            <person name="Tsitrin T."/>
            <person name="Vuong H."/>
            <person name="Weaver B."/>
            <person name="Ciecko A."/>
            <person name="Tallon L."/>
            <person name="Jackson J."/>
            <person name="Pai G."/>
            <person name="Aken S.V."/>
            <person name="Utterback T."/>
            <person name="Reidmuller S."/>
            <person name="Feldblyum T."/>
            <person name="Hsiao J."/>
            <person name="Zismann V."/>
            <person name="Iobst S."/>
            <person name="de Vazeille A.R."/>
            <person name="Buell C.R."/>
            <person name="Ying K."/>
            <person name="Li Y."/>
            <person name="Lu T."/>
            <person name="Huang Y."/>
            <person name="Zhao Q."/>
            <person name="Feng Q."/>
            <person name="Zhang L."/>
            <person name="Zhu J."/>
            <person name="Weng Q."/>
            <person name="Mu J."/>
            <person name="Lu Y."/>
            <person name="Fan D."/>
            <person name="Liu Y."/>
            <person name="Guan J."/>
            <person name="Zhang Y."/>
            <person name="Yu S."/>
            <person name="Liu X."/>
            <person name="Zhang Y."/>
            <person name="Hong G."/>
            <person name="Han B."/>
            <person name="Choisne N."/>
            <person name="Demange N."/>
            <person name="Orjeda G."/>
            <person name="Samain S."/>
            <person name="Cattolico L."/>
            <person name="Pelletier E."/>
            <person name="Couloux A."/>
            <person name="Segurens B."/>
            <person name="Wincker P."/>
            <person name="D'Hont A."/>
            <person name="Scarpelli C."/>
            <person name="Weissenbach J."/>
            <person name="Salanoubat M."/>
            <person name="Quetier F."/>
            <person name="Yu Y."/>
            <person name="Kim H.R."/>
            <person name="Rambo T."/>
            <person name="Currie J."/>
            <person name="Collura K."/>
            <person name="Luo M."/>
            <person name="Yang T."/>
            <person name="Ammiraju J.S.S."/>
            <person name="Engler F."/>
            <person name="Soderlund C."/>
            <person name="Wing R.A."/>
            <person name="Palmer L.E."/>
            <person name="de la Bastide M."/>
            <person name="Spiegel L."/>
            <person name="Nascimento L."/>
            <person name="Zutavern T."/>
            <person name="O'Shaughnessy A."/>
            <person name="Dike S."/>
            <person name="Dedhia N."/>
            <person name="Preston R."/>
            <person name="Balija V."/>
            <person name="McCombie W.R."/>
            <person name="Chow T."/>
            <person name="Chen H."/>
            <person name="Chung M."/>
            <person name="Chen C."/>
            <person name="Shaw J."/>
            <person name="Wu H."/>
            <person name="Hsiao K."/>
            <person name="Chao Y."/>
            <person name="Chu M."/>
            <person name="Cheng C."/>
            <person name="Hour A."/>
            <person name="Lee P."/>
            <person name="Lin S."/>
            <person name="Lin Y."/>
            <person name="Liou J."/>
            <person name="Liu S."/>
            <person name="Hsing Y."/>
            <person name="Raghuvanshi S."/>
            <person name="Mohanty A."/>
            <person name="Bharti A.K."/>
            <person name="Gaur A."/>
            <person name="Gupta V."/>
            <person name="Kumar D."/>
            <person name="Ravi V."/>
            <person name="Vij S."/>
            <person name="Kapur A."/>
            <person name="Khurana P."/>
            <person name="Khurana P."/>
            <person name="Khurana J.P."/>
            <person name="Tyagi A.K."/>
            <person name="Gaikwad K."/>
            <person name="Singh A."/>
            <person name="Dalal V."/>
            <person name="Srivastava S."/>
            <person name="Dixit A."/>
            <person name="Pal A.K."/>
            <person name="Ghazi I.A."/>
            <person name="Yadav M."/>
            <person name="Pandit A."/>
            <person name="Bhargava A."/>
            <person name="Sureshbabu K."/>
            <person name="Batra K."/>
            <person name="Sharma T.R."/>
            <person name="Mohapatra T."/>
            <person name="Singh N.K."/>
            <person name="Messing J."/>
            <person name="Nelson A.B."/>
            <person name="Fuks G."/>
            <person name="Kavchok S."/>
            <person name="Keizer G."/>
            <person name="Linton E."/>
            <person name="Llaca V."/>
            <person name="Song R."/>
            <person name="Tanyolac B."/>
            <person name="Young S."/>
            <person name="Ho-Il K."/>
            <person name="Hahn J.H."/>
            <person name="Sangsakoo G."/>
            <person name="Vanavichit A."/>
            <person name="de Mattos Luiz.A.T."/>
            <person name="Zimmer P.D."/>
            <person name="Malone G."/>
            <person name="Dellagostin O."/>
            <person name="de Oliveira A.C."/>
            <person name="Bevan M."/>
            <person name="Bancroft I."/>
            <person name="Minx P."/>
            <person name="Cordum H."/>
            <person name="Wilson R."/>
            <person name="Cheng Z."/>
            <person name="Jin W."/>
            <person name="Jiang J."/>
            <person name="Leong S.A."/>
            <person name="Iwama H."/>
            <person name="Gojobori T."/>
            <person name="Itoh T."/>
            <person name="Niimura Y."/>
            <person name="Fujii Y."/>
            <person name="Habara T."/>
            <person name="Sakai H."/>
            <person name="Sato Y."/>
            <person name="Wilson G."/>
            <person name="Kumar K."/>
            <person name="McCouch S."/>
            <person name="Juretic N."/>
            <person name="Hoen D."/>
            <person name="Wright S."/>
            <person name="Bruskiewich R."/>
            <person name="Bureau T."/>
            <person name="Miyao A."/>
            <person name="Hirochika H."/>
            <person name="Nishikawa T."/>
            <person name="Kadowaki K."/>
            <person name="Sugiura M."/>
            <person name="Burr B."/>
            <person name="Sasaki T."/>
        </authorList>
    </citation>
    <scope>NUCLEOTIDE SEQUENCE [LARGE SCALE GENOMIC DNA]</scope>
    <source>
        <strain evidence="3">cv. Nipponbare</strain>
    </source>
</reference>
<evidence type="ECO:0000256" key="1">
    <source>
        <dbReference type="SAM" id="MobiDB-lite"/>
    </source>
</evidence>